<dbReference type="Proteomes" id="UP000017559">
    <property type="component" value="Unassembled WGS sequence"/>
</dbReference>
<dbReference type="GO" id="GO:0003941">
    <property type="term" value="F:L-serine ammonia-lyase activity"/>
    <property type="evidence" value="ECO:0007669"/>
    <property type="project" value="UniProtKB-EC"/>
</dbReference>
<dbReference type="EC" id="4.3.1.17" evidence="3"/>
<evidence type="ECO:0000313" key="8">
    <source>
        <dbReference type="EMBL" id="ESK91994.1"/>
    </source>
</evidence>
<accession>V2YJW7</accession>
<dbReference type="HOGENOM" id="CLU_021152_3_0_1"/>
<dbReference type="Gene3D" id="3.40.50.1100">
    <property type="match status" value="2"/>
</dbReference>
<evidence type="ECO:0000256" key="6">
    <source>
        <dbReference type="ARBA" id="ARBA00049406"/>
    </source>
</evidence>
<dbReference type="AlphaFoldDB" id="V2YJW7"/>
<dbReference type="Pfam" id="PF00291">
    <property type="entry name" value="PALP"/>
    <property type="match status" value="1"/>
</dbReference>
<name>V2YJW7_MONRO</name>
<keyword evidence="5" id="KW-0456">Lyase</keyword>
<comment type="caution">
    <text evidence="8">The sequence shown here is derived from an EMBL/GenBank/DDBJ whole genome shotgun (WGS) entry which is preliminary data.</text>
</comment>
<proteinExistence type="inferred from homology"/>
<evidence type="ECO:0000313" key="9">
    <source>
        <dbReference type="Proteomes" id="UP000017559"/>
    </source>
</evidence>
<dbReference type="PANTHER" id="PTHR48078">
    <property type="entry name" value="THREONINE DEHYDRATASE, MITOCHONDRIAL-RELATED"/>
    <property type="match status" value="1"/>
</dbReference>
<gene>
    <name evidence="8" type="ORF">Moror_10360</name>
</gene>
<dbReference type="GO" id="GO:0009097">
    <property type="term" value="P:isoleucine biosynthetic process"/>
    <property type="evidence" value="ECO:0007669"/>
    <property type="project" value="TreeGrafter"/>
</dbReference>
<dbReference type="EMBL" id="AWSO01000306">
    <property type="protein sequence ID" value="ESK91994.1"/>
    <property type="molecule type" value="Genomic_DNA"/>
</dbReference>
<sequence length="373" mass="40113">MTSAPLWNKTPLIYSRHLSKITGCSVYLKLENLQPANSFKSRGIGHFVQVAKEKHGPNVHLIIASGGNAGYAAACAARTLQVKCTVYIPEWVAQRTLDLLRDQEAEVVIVGKVYLEALNAAKEAVTKESNAVMVPAYDDPLIWEGHSSMISEISAEVKKPDAIFCSVGGGGMLGGIIVGCKRVGWDDVPIVALGTLGSNCLHHSMLLNIAGSSQFATELPSNVTSVHDDTEDIQLAHFHSFSSRASGSLGASRPAARVVKMGLERQGGIKCVSVQDELSMQAGYLFAEDHKLLVELACSTTLVPAYRRELLDKLVPPKPDRTVVFIVCGGFKISLPELQEYKGLVEQSIANNPSGGWKAVIGDGECLNLNYNV</sequence>
<evidence type="ECO:0000256" key="1">
    <source>
        <dbReference type="ARBA" id="ARBA00001933"/>
    </source>
</evidence>
<dbReference type="GO" id="GO:0006565">
    <property type="term" value="P:L-serine catabolic process"/>
    <property type="evidence" value="ECO:0007669"/>
    <property type="project" value="TreeGrafter"/>
</dbReference>
<evidence type="ECO:0000256" key="4">
    <source>
        <dbReference type="ARBA" id="ARBA00022898"/>
    </source>
</evidence>
<organism evidence="8 9">
    <name type="scientific">Moniliophthora roreri (strain MCA 2997)</name>
    <name type="common">Cocoa frosty pod rot fungus</name>
    <name type="synonym">Crinipellis roreri</name>
    <dbReference type="NCBI Taxonomy" id="1381753"/>
    <lineage>
        <taxon>Eukaryota</taxon>
        <taxon>Fungi</taxon>
        <taxon>Dikarya</taxon>
        <taxon>Basidiomycota</taxon>
        <taxon>Agaricomycotina</taxon>
        <taxon>Agaricomycetes</taxon>
        <taxon>Agaricomycetidae</taxon>
        <taxon>Agaricales</taxon>
        <taxon>Marasmiineae</taxon>
        <taxon>Marasmiaceae</taxon>
        <taxon>Moniliophthora</taxon>
    </lineage>
</organism>
<dbReference type="GO" id="GO:0006567">
    <property type="term" value="P:L-threonine catabolic process"/>
    <property type="evidence" value="ECO:0007669"/>
    <property type="project" value="TreeGrafter"/>
</dbReference>
<dbReference type="PANTHER" id="PTHR48078:SF2">
    <property type="entry name" value="CATABOLIC L-SERINE_THREONINE DEHYDRATASE"/>
    <property type="match status" value="1"/>
</dbReference>
<dbReference type="KEGG" id="mrr:Moror_10360"/>
<comment type="catalytic activity">
    <reaction evidence="6">
        <text>L-serine = pyruvate + NH4(+)</text>
        <dbReference type="Rhea" id="RHEA:19169"/>
        <dbReference type="ChEBI" id="CHEBI:15361"/>
        <dbReference type="ChEBI" id="CHEBI:28938"/>
        <dbReference type="ChEBI" id="CHEBI:33384"/>
        <dbReference type="EC" id="4.3.1.17"/>
    </reaction>
</comment>
<dbReference type="SUPFAM" id="SSF53686">
    <property type="entry name" value="Tryptophan synthase beta subunit-like PLP-dependent enzymes"/>
    <property type="match status" value="1"/>
</dbReference>
<dbReference type="InterPro" id="IPR050147">
    <property type="entry name" value="Ser/Thr_Dehydratase"/>
</dbReference>
<dbReference type="OrthoDB" id="7773036at2759"/>
<comment type="cofactor">
    <cofactor evidence="1">
        <name>pyridoxal 5'-phosphate</name>
        <dbReference type="ChEBI" id="CHEBI:597326"/>
    </cofactor>
</comment>
<evidence type="ECO:0000256" key="5">
    <source>
        <dbReference type="ARBA" id="ARBA00023239"/>
    </source>
</evidence>
<comment type="similarity">
    <text evidence="2">Belongs to the serine/threonine dehydratase family.</text>
</comment>
<evidence type="ECO:0000256" key="2">
    <source>
        <dbReference type="ARBA" id="ARBA00010869"/>
    </source>
</evidence>
<dbReference type="GO" id="GO:0004794">
    <property type="term" value="F:threonine deaminase activity"/>
    <property type="evidence" value="ECO:0007669"/>
    <property type="project" value="TreeGrafter"/>
</dbReference>
<dbReference type="InterPro" id="IPR001926">
    <property type="entry name" value="TrpB-like_PALP"/>
</dbReference>
<evidence type="ECO:0000256" key="3">
    <source>
        <dbReference type="ARBA" id="ARBA00012093"/>
    </source>
</evidence>
<reference evidence="8 9" key="1">
    <citation type="journal article" date="2014" name="BMC Genomics">
        <title>Genome and secretome analysis of the hemibiotrophic fungal pathogen, Moniliophthora roreri, which causes frosty pod rot disease of cacao: mechanisms of the biotrophic and necrotrophic phases.</title>
        <authorList>
            <person name="Meinhardt L.W."/>
            <person name="Costa G.G.L."/>
            <person name="Thomazella D.P.T."/>
            <person name="Teixeira P.J.P.L."/>
            <person name="Carazzolle M.F."/>
            <person name="Schuster S.C."/>
            <person name="Carlson J.E."/>
            <person name="Guiltinan M.J."/>
            <person name="Mieczkowski P."/>
            <person name="Farmer A."/>
            <person name="Ramaraj T."/>
            <person name="Crozier J."/>
            <person name="Davis R.E."/>
            <person name="Shao J."/>
            <person name="Melnick R.L."/>
            <person name="Pereira G.A.G."/>
            <person name="Bailey B.A."/>
        </authorList>
    </citation>
    <scope>NUCLEOTIDE SEQUENCE [LARGE SCALE GENOMIC DNA]</scope>
    <source>
        <strain evidence="8 9">MCA 2997</strain>
    </source>
</reference>
<dbReference type="InterPro" id="IPR036052">
    <property type="entry name" value="TrpB-like_PALP_sf"/>
</dbReference>
<protein>
    <recommendedName>
        <fullName evidence="3">L-serine ammonia-lyase</fullName>
        <ecNumber evidence="3">4.3.1.17</ecNumber>
    </recommendedName>
</protein>
<keyword evidence="4" id="KW-0663">Pyridoxal phosphate</keyword>
<feature type="domain" description="Tryptophan synthase beta chain-like PALP" evidence="7">
    <location>
        <begin position="7"/>
        <end position="329"/>
    </location>
</feature>
<dbReference type="STRING" id="1381753.V2YJW7"/>
<keyword evidence="9" id="KW-1185">Reference proteome</keyword>
<evidence type="ECO:0000259" key="7">
    <source>
        <dbReference type="Pfam" id="PF00291"/>
    </source>
</evidence>